<evidence type="ECO:0000313" key="6">
    <source>
        <dbReference type="EMBL" id="RPA76019.1"/>
    </source>
</evidence>
<dbReference type="STRING" id="1160509.A0A3N4HQN3"/>
<evidence type="ECO:0000256" key="3">
    <source>
        <dbReference type="PROSITE-ProRule" id="PRU00649"/>
    </source>
</evidence>
<comment type="similarity">
    <text evidence="2">Belongs to the IWS1 family.</text>
</comment>
<dbReference type="Proteomes" id="UP000275078">
    <property type="component" value="Unassembled WGS sequence"/>
</dbReference>
<keyword evidence="7" id="KW-1185">Reference proteome</keyword>
<evidence type="ECO:0000256" key="4">
    <source>
        <dbReference type="SAM" id="MobiDB-lite"/>
    </source>
</evidence>
<feature type="compositionally biased region" description="Polar residues" evidence="4">
    <location>
        <begin position="1"/>
        <end position="11"/>
    </location>
</feature>
<evidence type="ECO:0000256" key="1">
    <source>
        <dbReference type="ARBA" id="ARBA00037349"/>
    </source>
</evidence>
<dbReference type="EMBL" id="ML119752">
    <property type="protein sequence ID" value="RPA76019.1"/>
    <property type="molecule type" value="Genomic_DNA"/>
</dbReference>
<gene>
    <name evidence="6" type="ORF">BJ508DRAFT_417749</name>
</gene>
<dbReference type="GO" id="GO:0005634">
    <property type="term" value="C:nucleus"/>
    <property type="evidence" value="ECO:0007669"/>
    <property type="project" value="UniProtKB-SubCell"/>
</dbReference>
<comment type="function">
    <text evidence="1">Transcription factor involved in RNA polymerase II transcription regulation. May function in both SPT15/TBP post-recruitment and recruitment steps of transcription.</text>
</comment>
<evidence type="ECO:0000259" key="5">
    <source>
        <dbReference type="PROSITE" id="PS51319"/>
    </source>
</evidence>
<feature type="region of interest" description="Disordered" evidence="4">
    <location>
        <begin position="58"/>
        <end position="151"/>
    </location>
</feature>
<name>A0A3N4HQN3_ASCIM</name>
<dbReference type="InterPro" id="IPR051037">
    <property type="entry name" value="RNAPII_TF_IWS1"/>
</dbReference>
<accession>A0A3N4HQN3</accession>
<dbReference type="OrthoDB" id="21124at2759"/>
<sequence length="424" mass="47872">MSDTEMATNQGDPHHDVDPEEQVPAATQDDSDSELSEVDEDLLAAAVTNDLDNAVEASRNILDSSDLSRVKAHRRTSPRGDSAPRQGVAKLQKRRKRPRSEDDDDLDMEGVGIVPDGKLGRRKKSGGGGGGERVKAVREVTPDHLLTPDEQRKREFDRRVAEAIGKKTKKKKKKDGMDIDSQQDEIITQLRSKMIQAADDDWTANLTGKPTYSKVRLLPEVKPVLHNPSLYNSCLDNSLLDAVRKWLEPLPKPEPKGSLPGYDIQKEMFRWLEQIHPTTDLLRESGIGKVVLYYTKDVRPQMGIKRQAENLMREWARPILGRSADYRTKQYEKANVDLDEVYTRSTPTSHRTDAPVDPLAPPNRNPNRTRIPVSMPKTYEIVPVNNVSGSKDVQMNNRGDDIIRRIKARQQNERKGRKSTLKLS</sequence>
<feature type="domain" description="TFIIS N-terminal" evidence="5">
    <location>
        <begin position="241"/>
        <end position="322"/>
    </location>
</feature>
<dbReference type="AlphaFoldDB" id="A0A3N4HQN3"/>
<reference evidence="6 7" key="1">
    <citation type="journal article" date="2018" name="Nat. Ecol. Evol.">
        <title>Pezizomycetes genomes reveal the molecular basis of ectomycorrhizal truffle lifestyle.</title>
        <authorList>
            <person name="Murat C."/>
            <person name="Payen T."/>
            <person name="Noel B."/>
            <person name="Kuo A."/>
            <person name="Morin E."/>
            <person name="Chen J."/>
            <person name="Kohler A."/>
            <person name="Krizsan K."/>
            <person name="Balestrini R."/>
            <person name="Da Silva C."/>
            <person name="Montanini B."/>
            <person name="Hainaut M."/>
            <person name="Levati E."/>
            <person name="Barry K.W."/>
            <person name="Belfiori B."/>
            <person name="Cichocki N."/>
            <person name="Clum A."/>
            <person name="Dockter R.B."/>
            <person name="Fauchery L."/>
            <person name="Guy J."/>
            <person name="Iotti M."/>
            <person name="Le Tacon F."/>
            <person name="Lindquist E.A."/>
            <person name="Lipzen A."/>
            <person name="Malagnac F."/>
            <person name="Mello A."/>
            <person name="Molinier V."/>
            <person name="Miyauchi S."/>
            <person name="Poulain J."/>
            <person name="Riccioni C."/>
            <person name="Rubini A."/>
            <person name="Sitrit Y."/>
            <person name="Splivallo R."/>
            <person name="Traeger S."/>
            <person name="Wang M."/>
            <person name="Zifcakova L."/>
            <person name="Wipf D."/>
            <person name="Zambonelli A."/>
            <person name="Paolocci F."/>
            <person name="Nowrousian M."/>
            <person name="Ottonello S."/>
            <person name="Baldrian P."/>
            <person name="Spatafora J.W."/>
            <person name="Henrissat B."/>
            <person name="Nagy L.G."/>
            <person name="Aury J.M."/>
            <person name="Wincker P."/>
            <person name="Grigoriev I.V."/>
            <person name="Bonfante P."/>
            <person name="Martin F.M."/>
        </authorList>
    </citation>
    <scope>NUCLEOTIDE SEQUENCE [LARGE SCALE GENOMIC DNA]</scope>
    <source>
        <strain evidence="6 7">RN42</strain>
    </source>
</reference>
<evidence type="ECO:0000256" key="2">
    <source>
        <dbReference type="ARBA" id="ARBA00037992"/>
    </source>
</evidence>
<organism evidence="6 7">
    <name type="scientific">Ascobolus immersus RN42</name>
    <dbReference type="NCBI Taxonomy" id="1160509"/>
    <lineage>
        <taxon>Eukaryota</taxon>
        <taxon>Fungi</taxon>
        <taxon>Dikarya</taxon>
        <taxon>Ascomycota</taxon>
        <taxon>Pezizomycotina</taxon>
        <taxon>Pezizomycetes</taxon>
        <taxon>Pezizales</taxon>
        <taxon>Ascobolaceae</taxon>
        <taxon>Ascobolus</taxon>
    </lineage>
</organism>
<proteinExistence type="inferred from homology"/>
<comment type="subcellular location">
    <subcellularLocation>
        <location evidence="3">Nucleus</location>
    </subcellularLocation>
</comment>
<dbReference type="Gene3D" id="1.20.930.10">
    <property type="entry name" value="Conserved domain common to transcription factors TFIIS, elongin A, CRSP70"/>
    <property type="match status" value="1"/>
</dbReference>
<dbReference type="InterPro" id="IPR035441">
    <property type="entry name" value="TFIIS/LEDGF_dom_sf"/>
</dbReference>
<protein>
    <recommendedName>
        <fullName evidence="5">TFIIS N-terminal domain-containing protein</fullName>
    </recommendedName>
</protein>
<dbReference type="Pfam" id="PF08711">
    <property type="entry name" value="Med26"/>
    <property type="match status" value="1"/>
</dbReference>
<feature type="region of interest" description="Disordered" evidence="4">
    <location>
        <begin position="1"/>
        <end position="42"/>
    </location>
</feature>
<dbReference type="SUPFAM" id="SSF47676">
    <property type="entry name" value="Conserved domain common to transcription factors TFIIS, elongin A, CRSP70"/>
    <property type="match status" value="1"/>
</dbReference>
<dbReference type="PANTHER" id="PTHR46010">
    <property type="entry name" value="PROTEIN IWS1 HOMOLOG"/>
    <property type="match status" value="1"/>
</dbReference>
<dbReference type="PANTHER" id="PTHR46010:SF1">
    <property type="entry name" value="PROTEIN IWS1 HOMOLOG"/>
    <property type="match status" value="1"/>
</dbReference>
<dbReference type="PROSITE" id="PS51319">
    <property type="entry name" value="TFIIS_N"/>
    <property type="match status" value="1"/>
</dbReference>
<feature type="compositionally biased region" description="Acidic residues" evidence="4">
    <location>
        <begin position="29"/>
        <end position="42"/>
    </location>
</feature>
<evidence type="ECO:0000313" key="7">
    <source>
        <dbReference type="Proteomes" id="UP000275078"/>
    </source>
</evidence>
<feature type="compositionally biased region" description="Basic and acidic residues" evidence="4">
    <location>
        <begin position="132"/>
        <end position="151"/>
    </location>
</feature>
<keyword evidence="3" id="KW-0539">Nucleus</keyword>
<feature type="region of interest" description="Disordered" evidence="4">
    <location>
        <begin position="343"/>
        <end position="371"/>
    </location>
</feature>
<dbReference type="GO" id="GO:0016973">
    <property type="term" value="P:poly(A)+ mRNA export from nucleus"/>
    <property type="evidence" value="ECO:0007669"/>
    <property type="project" value="TreeGrafter"/>
</dbReference>
<dbReference type="InterPro" id="IPR017923">
    <property type="entry name" value="TFIIS_N"/>
</dbReference>